<dbReference type="Proteomes" id="UP001420932">
    <property type="component" value="Unassembled WGS sequence"/>
</dbReference>
<gene>
    <name evidence="1" type="ORF">Syun_018398</name>
</gene>
<accession>A0AAP0IUG8</accession>
<reference evidence="1 2" key="1">
    <citation type="submission" date="2024-01" db="EMBL/GenBank/DDBJ databases">
        <title>Genome assemblies of Stephania.</title>
        <authorList>
            <person name="Yang L."/>
        </authorList>
    </citation>
    <scope>NUCLEOTIDE SEQUENCE [LARGE SCALE GENOMIC DNA]</scope>
    <source>
        <strain evidence="1">YNDBR</strain>
        <tissue evidence="1">Leaf</tissue>
    </source>
</reference>
<name>A0AAP0IUG8_9MAGN</name>
<evidence type="ECO:0000313" key="1">
    <source>
        <dbReference type="EMBL" id="KAK9120781.1"/>
    </source>
</evidence>
<protein>
    <submittedName>
        <fullName evidence="1">Uncharacterized protein</fullName>
    </submittedName>
</protein>
<dbReference type="AlphaFoldDB" id="A0AAP0IUG8"/>
<proteinExistence type="predicted"/>
<sequence>MMAAALAVVDGHCGVGGDGSRDGNGEQWIEEKTIDLYKGYFSLCDYLSPFH</sequence>
<comment type="caution">
    <text evidence="1">The sequence shown here is derived from an EMBL/GenBank/DDBJ whole genome shotgun (WGS) entry which is preliminary data.</text>
</comment>
<dbReference type="EMBL" id="JBBNAF010000008">
    <property type="protein sequence ID" value="KAK9120781.1"/>
    <property type="molecule type" value="Genomic_DNA"/>
</dbReference>
<evidence type="ECO:0000313" key="2">
    <source>
        <dbReference type="Proteomes" id="UP001420932"/>
    </source>
</evidence>
<keyword evidence="2" id="KW-1185">Reference proteome</keyword>
<organism evidence="1 2">
    <name type="scientific">Stephania yunnanensis</name>
    <dbReference type="NCBI Taxonomy" id="152371"/>
    <lineage>
        <taxon>Eukaryota</taxon>
        <taxon>Viridiplantae</taxon>
        <taxon>Streptophyta</taxon>
        <taxon>Embryophyta</taxon>
        <taxon>Tracheophyta</taxon>
        <taxon>Spermatophyta</taxon>
        <taxon>Magnoliopsida</taxon>
        <taxon>Ranunculales</taxon>
        <taxon>Menispermaceae</taxon>
        <taxon>Menispermoideae</taxon>
        <taxon>Cissampelideae</taxon>
        <taxon>Stephania</taxon>
    </lineage>
</organism>